<organism evidence="3">
    <name type="scientific">Rhizobium rhizogenes</name>
    <name type="common">Agrobacterium rhizogenes</name>
    <dbReference type="NCBI Taxonomy" id="359"/>
    <lineage>
        <taxon>Bacteria</taxon>
        <taxon>Pseudomonadati</taxon>
        <taxon>Pseudomonadota</taxon>
        <taxon>Alphaproteobacteria</taxon>
        <taxon>Hyphomicrobiales</taxon>
        <taxon>Rhizobiaceae</taxon>
        <taxon>Rhizobium/Agrobacterium group</taxon>
        <taxon>Rhizobium</taxon>
    </lineage>
</organism>
<geneLocation type="plasmid" evidence="2">
    <name>pC5.7c</name>
</geneLocation>
<dbReference type="EMBL" id="MK318969">
    <property type="protein sequence ID" value="QCL09469.1"/>
    <property type="molecule type" value="Genomic_DNA"/>
</dbReference>
<accession>A0A7S5DSU4</accession>
<keyword evidence="3" id="KW-0614">Plasmid</keyword>
<reference evidence="3" key="1">
    <citation type="submission" date="2018-12" db="EMBL/GenBank/DDBJ databases">
        <title>Three Rhizobium rhizogenes strains isolated from the same crown gall tumor carry diverse plasmids.</title>
        <authorList>
            <person name="Pulawska J."/>
            <person name="Kuzmanovic N."/>
        </authorList>
    </citation>
    <scope>NUCLEOTIDE SEQUENCE</scope>
    <source>
        <strain evidence="2">C5.7</strain>
        <strain evidence="3">Colt5.8</strain>
        <plasmid evidence="2">pC5.7c</plasmid>
        <plasmid evidence="3">pColt5.8b</plasmid>
    </source>
</reference>
<dbReference type="EMBL" id="MK318972">
    <property type="protein sequence ID" value="QCL09952.1"/>
    <property type="molecule type" value="Genomic_DNA"/>
</dbReference>
<gene>
    <name evidence="2" type="ORF">pC5.7c_602</name>
    <name evidence="3" type="ORF">pC5.8b_462</name>
</gene>
<name>A0A7S5DSU4_RHIRH</name>
<geneLocation type="plasmid" evidence="3">
    <name>pColt5.8b</name>
</geneLocation>
<evidence type="ECO:0000313" key="2">
    <source>
        <dbReference type="EMBL" id="QCL09469.1"/>
    </source>
</evidence>
<feature type="region of interest" description="Disordered" evidence="1">
    <location>
        <begin position="66"/>
        <end position="87"/>
    </location>
</feature>
<protein>
    <submittedName>
        <fullName evidence="3">Uncharacterized protein</fullName>
    </submittedName>
</protein>
<sequence length="117" mass="13590">MAGLFATLRAVACVRLLELRVNFKFYSATHTRTLDHRHPLSLCSHCNAALRNKHRHFAFGKSAMGRLRSNRQKKKAKEAAASSCHDRRASWIKQQMIVAATRYRLRRSRWRTNPARC</sequence>
<dbReference type="AlphaFoldDB" id="A0A7S5DSU4"/>
<evidence type="ECO:0000313" key="3">
    <source>
        <dbReference type="EMBL" id="QCL09952.1"/>
    </source>
</evidence>
<proteinExistence type="predicted"/>
<evidence type="ECO:0000256" key="1">
    <source>
        <dbReference type="SAM" id="MobiDB-lite"/>
    </source>
</evidence>